<dbReference type="InterPro" id="IPR036514">
    <property type="entry name" value="SGNH_hydro_sf"/>
</dbReference>
<dbReference type="Gene3D" id="3.40.50.1110">
    <property type="entry name" value="SGNH hydrolase"/>
    <property type="match status" value="1"/>
</dbReference>
<organism evidence="2 3">
    <name type="scientific">Fusobacterium nucleatum subsp. polymorphum</name>
    <name type="common">Fusobacterium polymorphum</name>
    <dbReference type="NCBI Taxonomy" id="76857"/>
    <lineage>
        <taxon>Bacteria</taxon>
        <taxon>Fusobacteriati</taxon>
        <taxon>Fusobacteriota</taxon>
        <taxon>Fusobacteriia</taxon>
        <taxon>Fusobacteriales</taxon>
        <taxon>Fusobacteriaceae</taxon>
        <taxon>Fusobacterium</taxon>
    </lineage>
</organism>
<dbReference type="InterPro" id="IPR013830">
    <property type="entry name" value="SGNH_hydro"/>
</dbReference>
<dbReference type="Gene3D" id="3.90.550.10">
    <property type="entry name" value="Spore Coat Polysaccharide Biosynthesis Protein SpsA, Chain A"/>
    <property type="match status" value="1"/>
</dbReference>
<comment type="caution">
    <text evidence="2">The sequence shown here is derived from an EMBL/GenBank/DDBJ whole genome shotgun (WGS) entry which is preliminary data.</text>
</comment>
<dbReference type="PANTHER" id="PTHR21485:SF6">
    <property type="entry name" value="N-ACYLNEURAMINATE CYTIDYLYLTRANSFERASE-RELATED"/>
    <property type="match status" value="1"/>
</dbReference>
<dbReference type="GO" id="GO:0008781">
    <property type="term" value="F:N-acylneuraminate cytidylyltransferase activity"/>
    <property type="evidence" value="ECO:0007669"/>
    <property type="project" value="TreeGrafter"/>
</dbReference>
<proteinExistence type="predicted"/>
<dbReference type="RefSeq" id="WP_098978179.1">
    <property type="nucleotide sequence ID" value="NZ_NIRJ01000001.1"/>
</dbReference>
<protein>
    <submittedName>
        <fullName evidence="2">Acylneuraminate cytidylyltransferase</fullName>
    </submittedName>
</protein>
<evidence type="ECO:0000313" key="3">
    <source>
        <dbReference type="Proteomes" id="UP000225199"/>
    </source>
</evidence>
<evidence type="ECO:0000313" key="2">
    <source>
        <dbReference type="EMBL" id="PHH96064.1"/>
    </source>
</evidence>
<dbReference type="PANTHER" id="PTHR21485">
    <property type="entry name" value="HAD SUPERFAMILY MEMBERS CMAS AND KDSC"/>
    <property type="match status" value="1"/>
</dbReference>
<dbReference type="SUPFAM" id="SSF53448">
    <property type="entry name" value="Nucleotide-diphospho-sugar transferases"/>
    <property type="match status" value="1"/>
</dbReference>
<reference evidence="2 3" key="1">
    <citation type="submission" date="2017-06" db="EMBL/GenBank/DDBJ databases">
        <title>Draft genome sequence of Fusobacterium nucleatum subsp. polymorphum KCOM 1002 (=ChDC F175).</title>
        <authorList>
            <person name="Kook J.-K."/>
            <person name="Park S.-N."/>
            <person name="Lim Y.K."/>
            <person name="Roh H."/>
        </authorList>
    </citation>
    <scope>NUCLEOTIDE SEQUENCE [LARGE SCALE GENOMIC DNA]</scope>
    <source>
        <strain evidence="3">KCOM 1002 (ChDC F175)</strain>
    </source>
</reference>
<dbReference type="InterPro" id="IPR029044">
    <property type="entry name" value="Nucleotide-diphossugar_trans"/>
</dbReference>
<name>A0A2C6AWV0_FUSNP</name>
<dbReference type="Pfam" id="PF13472">
    <property type="entry name" value="Lipase_GDSL_2"/>
    <property type="match status" value="1"/>
</dbReference>
<keyword evidence="2" id="KW-0548">Nucleotidyltransferase</keyword>
<accession>A0A2C6AWV0</accession>
<dbReference type="CDD" id="cd02513">
    <property type="entry name" value="CMP-NeuAc_Synthase"/>
    <property type="match status" value="1"/>
</dbReference>
<dbReference type="Pfam" id="PF02348">
    <property type="entry name" value="CTP_transf_3"/>
    <property type="match status" value="1"/>
</dbReference>
<sequence>MKKIAIIPARSGSKGLPNKNILMLGNKPLIAYTIEAALKSKEFERVIVSTDSLEYKYIAEKFGAEVFMRSEELSNDKASSFVVIEDVLKKIETTIDYFVLLQVTSPFRNENHIKESIKVFENGIDTYDFLVSMQKSDKSSSLIKPIYNSGTLEEYNIDYSNYSRQKYDEYHPNGAIFVGKVKEYLEQKHFFGKRSKAYFMNKEDSVDIDDSFDFEIAITILNKKNKEENLIKAIKNRIQQKDELFDEIKDITLIGNSLFDNWKIEKLNNNSVANLGIAGISTKQYQEYILNENKIKHIANKTVIMTGTNDIVDKSLNFEDILNNINKLIESLLKINKNTKIYFIEIPSIAFRMDRNKEEIFKLNEYLKNNLDESIKYIEVNKYMIDDFKNLKLEYTYDGLHFNEEGYKVLEKILEKEI</sequence>
<gene>
    <name evidence="2" type="ORF">CA840_00945</name>
</gene>
<keyword evidence="2" id="KW-0808">Transferase</keyword>
<evidence type="ECO:0000259" key="1">
    <source>
        <dbReference type="Pfam" id="PF13472"/>
    </source>
</evidence>
<dbReference type="EMBL" id="NIRJ01000001">
    <property type="protein sequence ID" value="PHH96064.1"/>
    <property type="molecule type" value="Genomic_DNA"/>
</dbReference>
<dbReference type="Proteomes" id="UP000225199">
    <property type="component" value="Unassembled WGS sequence"/>
</dbReference>
<dbReference type="InterPro" id="IPR003329">
    <property type="entry name" value="Cytidylyl_trans"/>
</dbReference>
<dbReference type="InterPro" id="IPR050793">
    <property type="entry name" value="CMP-NeuNAc_synthase"/>
</dbReference>
<dbReference type="AlphaFoldDB" id="A0A2C6AWV0"/>
<feature type="domain" description="SGNH hydrolase-type esterase" evidence="1">
    <location>
        <begin position="267"/>
        <end position="409"/>
    </location>
</feature>
<dbReference type="SUPFAM" id="SSF52266">
    <property type="entry name" value="SGNH hydrolase"/>
    <property type="match status" value="1"/>
</dbReference>